<keyword evidence="3" id="KW-1185">Reference proteome</keyword>
<organism evidence="2 3">
    <name type="scientific">Castanea mollissima</name>
    <name type="common">Chinese chestnut</name>
    <dbReference type="NCBI Taxonomy" id="60419"/>
    <lineage>
        <taxon>Eukaryota</taxon>
        <taxon>Viridiplantae</taxon>
        <taxon>Streptophyta</taxon>
        <taxon>Embryophyta</taxon>
        <taxon>Tracheophyta</taxon>
        <taxon>Spermatophyta</taxon>
        <taxon>Magnoliopsida</taxon>
        <taxon>eudicotyledons</taxon>
        <taxon>Gunneridae</taxon>
        <taxon>Pentapetalae</taxon>
        <taxon>rosids</taxon>
        <taxon>fabids</taxon>
        <taxon>Fagales</taxon>
        <taxon>Fagaceae</taxon>
        <taxon>Castanea</taxon>
    </lineage>
</organism>
<reference evidence="2" key="1">
    <citation type="submission" date="2020-03" db="EMBL/GenBank/DDBJ databases">
        <title>Castanea mollissima Vanexum genome sequencing.</title>
        <authorList>
            <person name="Staton M."/>
        </authorList>
    </citation>
    <scope>NUCLEOTIDE SEQUENCE</scope>
    <source>
        <tissue evidence="2">Leaf</tissue>
    </source>
</reference>
<proteinExistence type="predicted"/>
<gene>
    <name evidence="2" type="ORF">CMV_020840</name>
</gene>
<protein>
    <submittedName>
        <fullName evidence="2">Uncharacterized protein</fullName>
    </submittedName>
</protein>
<sequence length="69" mass="7819">MTDTLYLLDEYFKHLVESCGALYVVGRCFNKERRRVEHTNRYSFAAGKVHPSESSTPVDDVQSVSPAPI</sequence>
<evidence type="ECO:0000313" key="3">
    <source>
        <dbReference type="Proteomes" id="UP000737018"/>
    </source>
</evidence>
<feature type="region of interest" description="Disordered" evidence="1">
    <location>
        <begin position="48"/>
        <end position="69"/>
    </location>
</feature>
<feature type="compositionally biased region" description="Polar residues" evidence="1">
    <location>
        <begin position="52"/>
        <end position="69"/>
    </location>
</feature>
<comment type="caution">
    <text evidence="2">The sequence shown here is derived from an EMBL/GenBank/DDBJ whole genome shotgun (WGS) entry which is preliminary data.</text>
</comment>
<dbReference type="AlphaFoldDB" id="A0A8J4VL80"/>
<evidence type="ECO:0000313" key="2">
    <source>
        <dbReference type="EMBL" id="KAF3953744.1"/>
    </source>
</evidence>
<evidence type="ECO:0000256" key="1">
    <source>
        <dbReference type="SAM" id="MobiDB-lite"/>
    </source>
</evidence>
<accession>A0A8J4VL80</accession>
<dbReference type="Proteomes" id="UP000737018">
    <property type="component" value="Unassembled WGS sequence"/>
</dbReference>
<dbReference type="EMBL" id="JRKL02003949">
    <property type="protein sequence ID" value="KAF3953744.1"/>
    <property type="molecule type" value="Genomic_DNA"/>
</dbReference>
<name>A0A8J4VL80_9ROSI</name>